<dbReference type="FunFam" id="3.40.50.720:FF:000007">
    <property type="entry name" value="6-phosphogluconate dehydrogenase, decarboxylating"/>
    <property type="match status" value="1"/>
</dbReference>
<feature type="active site" description="Proton donor" evidence="12">
    <location>
        <position position="189"/>
    </location>
</feature>
<evidence type="ECO:0000256" key="1">
    <source>
        <dbReference type="ARBA" id="ARBA00002526"/>
    </source>
</evidence>
<evidence type="ECO:0000256" key="4">
    <source>
        <dbReference type="ARBA" id="ARBA00011738"/>
    </source>
</evidence>
<dbReference type="InterPro" id="IPR006113">
    <property type="entry name" value="6PGDH_Gnd/GntZ"/>
</dbReference>
<evidence type="ECO:0000256" key="13">
    <source>
        <dbReference type="PIRSR" id="PIRSR000109-2"/>
    </source>
</evidence>
<dbReference type="Gene3D" id="3.40.50.720">
    <property type="entry name" value="NAD(P)-binding Rossmann-like Domain"/>
    <property type="match status" value="1"/>
</dbReference>
<keyword evidence="18" id="KW-1185">Reference proteome</keyword>
<dbReference type="EC" id="1.1.1.44" evidence="5 11"/>
<feature type="binding site" evidence="14">
    <location>
        <begin position="10"/>
        <end position="15"/>
    </location>
    <ligand>
        <name>NADP(+)</name>
        <dbReference type="ChEBI" id="CHEBI:58349"/>
    </ligand>
</feature>
<feature type="binding site" description="in other chain" evidence="13">
    <location>
        <position position="259"/>
    </location>
    <ligand>
        <name>substrate</name>
        <note>ligand shared between dimeric partners</note>
    </ligand>
</feature>
<feature type="binding site" description="in other chain" evidence="13">
    <location>
        <position position="190"/>
    </location>
    <ligand>
        <name>substrate</name>
        <note>ligand shared between dimeric partners</note>
    </ligand>
</feature>
<evidence type="ECO:0000256" key="2">
    <source>
        <dbReference type="ARBA" id="ARBA00004874"/>
    </source>
</evidence>
<organism evidence="17 18">
    <name type="scientific">Xenorhabdus ishibashii</name>
    <dbReference type="NCBI Taxonomy" id="1034471"/>
    <lineage>
        <taxon>Bacteria</taxon>
        <taxon>Pseudomonadati</taxon>
        <taxon>Pseudomonadota</taxon>
        <taxon>Gammaproteobacteria</taxon>
        <taxon>Enterobacterales</taxon>
        <taxon>Morganellaceae</taxon>
        <taxon>Xenorhabdus</taxon>
    </lineage>
</organism>
<evidence type="ECO:0000256" key="12">
    <source>
        <dbReference type="PIRSR" id="PIRSR000109-1"/>
    </source>
</evidence>
<evidence type="ECO:0000256" key="15">
    <source>
        <dbReference type="RuleBase" id="RU000485"/>
    </source>
</evidence>
<evidence type="ECO:0000256" key="3">
    <source>
        <dbReference type="ARBA" id="ARBA00008419"/>
    </source>
</evidence>
<dbReference type="Gene3D" id="1.10.1040.10">
    <property type="entry name" value="N-(1-d-carboxylethyl)-l-norvaline Dehydrogenase, domain 2"/>
    <property type="match status" value="1"/>
</dbReference>
<dbReference type="PROSITE" id="PS00461">
    <property type="entry name" value="6PGD"/>
    <property type="match status" value="1"/>
</dbReference>
<comment type="subunit">
    <text evidence="4 11">Homodimer.</text>
</comment>
<protein>
    <recommendedName>
        <fullName evidence="6 11">6-phosphogluconate dehydrogenase, decarboxylating</fullName>
        <ecNumber evidence="5 11">1.1.1.44</ecNumber>
    </recommendedName>
</protein>
<feature type="binding site" description="in other chain" evidence="13">
    <location>
        <begin position="128"/>
        <end position="130"/>
    </location>
    <ligand>
        <name>substrate</name>
        <note>ligand shared between dimeric partners</note>
    </ligand>
</feature>
<evidence type="ECO:0000256" key="14">
    <source>
        <dbReference type="PIRSR" id="PIRSR000109-3"/>
    </source>
</evidence>
<feature type="binding site" evidence="13">
    <location>
        <position position="445"/>
    </location>
    <ligand>
        <name>substrate</name>
        <note>ligand shared between dimeric partners</note>
    </ligand>
</feature>
<comment type="function">
    <text evidence="1 11">Catalyzes the oxidative decarboxylation of 6-phosphogluconate to ribulose 5-phosphate and CO(2), with concomitant reduction of NADP to NADPH.</text>
</comment>
<evidence type="ECO:0000256" key="5">
    <source>
        <dbReference type="ARBA" id="ARBA00013011"/>
    </source>
</evidence>
<dbReference type="InterPro" id="IPR013328">
    <property type="entry name" value="6PGD_dom2"/>
</dbReference>
<evidence type="ECO:0000256" key="7">
    <source>
        <dbReference type="ARBA" id="ARBA00023002"/>
    </source>
</evidence>
<keyword evidence="9 11" id="KW-0570">Pentose shunt</keyword>
<feature type="domain" description="6-phosphogluconate dehydrogenase C-terminal" evidence="16">
    <location>
        <begin position="178"/>
        <end position="467"/>
    </location>
</feature>
<keyword evidence="11 15" id="KW-0521">NADP</keyword>
<comment type="caution">
    <text evidence="17">The sequence shown here is derived from an EMBL/GenBank/DDBJ whole genome shotgun (WGS) entry which is preliminary data.</text>
</comment>
<dbReference type="GO" id="GO:0006098">
    <property type="term" value="P:pentose-phosphate shunt"/>
    <property type="evidence" value="ECO:0007669"/>
    <property type="project" value="UniProtKB-UniPathway"/>
</dbReference>
<evidence type="ECO:0000256" key="9">
    <source>
        <dbReference type="ARBA" id="ARBA00023126"/>
    </source>
</evidence>
<evidence type="ECO:0000256" key="6">
    <source>
        <dbReference type="ARBA" id="ARBA00018193"/>
    </source>
</evidence>
<dbReference type="InterPro" id="IPR006184">
    <property type="entry name" value="6PGdom_BS"/>
</dbReference>
<dbReference type="FunFam" id="1.20.5.320:FF:000001">
    <property type="entry name" value="6-phosphogluconate dehydrogenase, decarboxylating"/>
    <property type="match status" value="1"/>
</dbReference>
<feature type="binding site" description="in other chain" evidence="13">
    <location>
        <position position="102"/>
    </location>
    <ligand>
        <name>substrate</name>
        <note>ligand shared between dimeric partners</note>
    </ligand>
</feature>
<feature type="binding site" evidence="13">
    <location>
        <position position="451"/>
    </location>
    <ligand>
        <name>substrate</name>
        <note>ligand shared between dimeric partners</note>
    </ligand>
</feature>
<proteinExistence type="inferred from homology"/>
<dbReference type="OrthoDB" id="9804542at2"/>
<feature type="binding site" evidence="14">
    <location>
        <begin position="33"/>
        <end position="35"/>
    </location>
    <ligand>
        <name>NADP(+)</name>
        <dbReference type="ChEBI" id="CHEBI:58349"/>
    </ligand>
</feature>
<dbReference type="InterPro" id="IPR006115">
    <property type="entry name" value="6PGDH_NADP-bd"/>
</dbReference>
<dbReference type="PANTHER" id="PTHR11811">
    <property type="entry name" value="6-PHOSPHOGLUCONATE DEHYDROGENASE"/>
    <property type="match status" value="1"/>
</dbReference>
<evidence type="ECO:0000259" key="16">
    <source>
        <dbReference type="SMART" id="SM01350"/>
    </source>
</evidence>
<dbReference type="GO" id="GO:0050661">
    <property type="term" value="F:NADP binding"/>
    <property type="evidence" value="ECO:0007669"/>
    <property type="project" value="InterPro"/>
</dbReference>
<dbReference type="RefSeq" id="WP_099116533.1">
    <property type="nucleotide sequence ID" value="NZ_NJAK01000001.1"/>
</dbReference>
<dbReference type="AlphaFoldDB" id="A0A2D0KD77"/>
<dbReference type="NCBIfam" id="NF006765">
    <property type="entry name" value="PRK09287.1"/>
    <property type="match status" value="1"/>
</dbReference>
<dbReference type="Proteomes" id="UP000222168">
    <property type="component" value="Unassembled WGS sequence"/>
</dbReference>
<evidence type="ECO:0000256" key="8">
    <source>
        <dbReference type="ARBA" id="ARBA00023064"/>
    </source>
</evidence>
<dbReference type="Gene3D" id="1.20.5.320">
    <property type="entry name" value="6-Phosphogluconate Dehydrogenase, domain 3"/>
    <property type="match status" value="1"/>
</dbReference>
<gene>
    <name evidence="17" type="ORF">Xish_00486</name>
</gene>
<accession>A0A2D0KD77</accession>
<dbReference type="PIRSF" id="PIRSF000109">
    <property type="entry name" value="6PGD"/>
    <property type="match status" value="1"/>
</dbReference>
<comment type="similarity">
    <text evidence="3 11 15">Belongs to the 6-phosphogluconate dehydrogenase family.</text>
</comment>
<dbReference type="Pfam" id="PF00393">
    <property type="entry name" value="6PGD"/>
    <property type="match status" value="1"/>
</dbReference>
<dbReference type="InterPro" id="IPR008927">
    <property type="entry name" value="6-PGluconate_DH-like_C_sf"/>
</dbReference>
<keyword evidence="7 11" id="KW-0560">Oxidoreductase</keyword>
<dbReference type="GO" id="GO:0019521">
    <property type="term" value="P:D-gluconate metabolic process"/>
    <property type="evidence" value="ECO:0007669"/>
    <property type="project" value="UniProtKB-KW"/>
</dbReference>
<keyword evidence="8 15" id="KW-0311">Gluconate utilization</keyword>
<dbReference type="UniPathway" id="UPA00115">
    <property type="reaction ID" value="UER00410"/>
</dbReference>
<reference evidence="17 18" key="1">
    <citation type="journal article" date="2017" name="Nat. Microbiol.">
        <title>Natural product diversity associated with the nematode symbionts Photorhabdus and Xenorhabdus.</title>
        <authorList>
            <person name="Tobias N.J."/>
            <person name="Wolff H."/>
            <person name="Djahanschiri B."/>
            <person name="Grundmann F."/>
            <person name="Kronenwerth M."/>
            <person name="Shi Y.M."/>
            <person name="Simonyi S."/>
            <person name="Grun P."/>
            <person name="Shapiro-Ilan D."/>
            <person name="Pidot S.J."/>
            <person name="Stinear T.P."/>
            <person name="Ebersberger I."/>
            <person name="Bode H.B."/>
        </authorList>
    </citation>
    <scope>NUCLEOTIDE SEQUENCE [LARGE SCALE GENOMIC DNA]</scope>
    <source>
        <strain evidence="17 18">DSM 22670</strain>
    </source>
</reference>
<evidence type="ECO:0000256" key="11">
    <source>
        <dbReference type="PIRNR" id="PIRNR000109"/>
    </source>
</evidence>
<dbReference type="InterPro" id="IPR036291">
    <property type="entry name" value="NAD(P)-bd_dom_sf"/>
</dbReference>
<evidence type="ECO:0000313" key="18">
    <source>
        <dbReference type="Proteomes" id="UP000222168"/>
    </source>
</evidence>
<evidence type="ECO:0000313" key="17">
    <source>
        <dbReference type="EMBL" id="PHM61360.1"/>
    </source>
</evidence>
<sequence>MSKQQIGVVGMAVMGRNLALNIESRGYSVSIFNRSSDKTDEVIAENPGKKLVPSYSIEEFVDSLEKPRRILLMVKAGEATDKTIASLMPHLDKGDILIDGGNTYFQDTIRRNRELSAQGINFIGTGVSGGEEGALKGPSIMPGGQKEAYELVAPILKEIAAQADGEPCVTYIGADGAGHYVKMVHNGIEYGDMQLIAEAYSLLKSSLNLSNQELAEVFSDWNQGELSSYLIEITADIFRKQDEDGKYLVDVILDEAANKGTGKWTSQSSLDLGIPVTLITESVFARYISSLKDQRVAASKLLSGPEIQPFNGDKAEFIEKVRRALYLGKIVSYAQGFQQLKAASDEYNWDLNYGEIAKIFRAGCIIRAQFLQKITDAYNETPAIANLLLAPYFKQIADEYQQALRDVVSYGVQNGIPTPTFSAAISYYDSYRSAVLPANLIQAQRDYFGAHTYKRTDKEGVFHTEWLD</sequence>
<feature type="binding site" description="in other chain" evidence="13">
    <location>
        <begin position="185"/>
        <end position="186"/>
    </location>
    <ligand>
        <name>substrate</name>
        <note>ligand shared between dimeric partners</note>
    </ligand>
</feature>
<dbReference type="NCBIfam" id="TIGR00873">
    <property type="entry name" value="gnd"/>
    <property type="match status" value="1"/>
</dbReference>
<dbReference type="SUPFAM" id="SSF51735">
    <property type="entry name" value="NAD(P)-binding Rossmann-fold domains"/>
    <property type="match status" value="1"/>
</dbReference>
<dbReference type="SMART" id="SM01350">
    <property type="entry name" value="6PGD"/>
    <property type="match status" value="1"/>
</dbReference>
<feature type="binding site" evidence="14">
    <location>
        <begin position="74"/>
        <end position="76"/>
    </location>
    <ligand>
        <name>NADP(+)</name>
        <dbReference type="ChEBI" id="CHEBI:58349"/>
    </ligand>
</feature>
<comment type="catalytic activity">
    <reaction evidence="10 11 15">
        <text>6-phospho-D-gluconate + NADP(+) = D-ribulose 5-phosphate + CO2 + NADPH</text>
        <dbReference type="Rhea" id="RHEA:10116"/>
        <dbReference type="ChEBI" id="CHEBI:16526"/>
        <dbReference type="ChEBI" id="CHEBI:57783"/>
        <dbReference type="ChEBI" id="CHEBI:58121"/>
        <dbReference type="ChEBI" id="CHEBI:58349"/>
        <dbReference type="ChEBI" id="CHEBI:58759"/>
        <dbReference type="EC" id="1.1.1.44"/>
    </reaction>
</comment>
<dbReference type="FunFam" id="1.10.1040.10:FF:000002">
    <property type="entry name" value="6-phosphogluconate dehydrogenase, decarboxylating"/>
    <property type="match status" value="1"/>
</dbReference>
<dbReference type="InterPro" id="IPR006114">
    <property type="entry name" value="6PGDH_C"/>
</dbReference>
<feature type="binding site" description="in other chain" evidence="13">
    <location>
        <position position="286"/>
    </location>
    <ligand>
        <name>substrate</name>
        <note>ligand shared between dimeric partners</note>
    </ligand>
</feature>
<feature type="binding site" evidence="14">
    <location>
        <position position="102"/>
    </location>
    <ligand>
        <name>NADP(+)</name>
        <dbReference type="ChEBI" id="CHEBI:58349"/>
    </ligand>
</feature>
<dbReference type="EMBL" id="NJAK01000001">
    <property type="protein sequence ID" value="PHM61360.1"/>
    <property type="molecule type" value="Genomic_DNA"/>
</dbReference>
<dbReference type="SUPFAM" id="SSF48179">
    <property type="entry name" value="6-phosphogluconate dehydrogenase C-terminal domain-like"/>
    <property type="match status" value="1"/>
</dbReference>
<comment type="pathway">
    <text evidence="2 11 15">Carbohydrate degradation; pentose phosphate pathway; D-ribulose 5-phosphate from D-glucose 6-phosphate (oxidative stage): step 3/3.</text>
</comment>
<feature type="active site" description="Proton acceptor" evidence="12">
    <location>
        <position position="182"/>
    </location>
</feature>
<dbReference type="Pfam" id="PF03446">
    <property type="entry name" value="NAD_binding_2"/>
    <property type="match status" value="1"/>
</dbReference>
<dbReference type="InterPro" id="IPR006183">
    <property type="entry name" value="Pgluconate_DH"/>
</dbReference>
<dbReference type="PRINTS" id="PR00076">
    <property type="entry name" value="6PGDHDRGNASE"/>
</dbReference>
<name>A0A2D0KD77_9GAMM</name>
<dbReference type="GO" id="GO:0004616">
    <property type="term" value="F:phosphogluconate dehydrogenase (decarboxylating) activity"/>
    <property type="evidence" value="ECO:0007669"/>
    <property type="project" value="UniProtKB-EC"/>
</dbReference>
<evidence type="ECO:0000256" key="10">
    <source>
        <dbReference type="ARBA" id="ARBA00048640"/>
    </source>
</evidence>